<dbReference type="CDD" id="cd14978">
    <property type="entry name" value="7tmA_FMRFamide_R-like"/>
    <property type="match status" value="1"/>
</dbReference>
<feature type="transmembrane region" description="Helical" evidence="5">
    <location>
        <begin position="31"/>
        <end position="55"/>
    </location>
</feature>
<dbReference type="PANTHER" id="PTHR46709:SF6">
    <property type="entry name" value="G-PROTEIN COUPLED RECEPTORS FAMILY 1 PROFILE DOMAIN-CONTAINING PROTEIN"/>
    <property type="match status" value="1"/>
</dbReference>
<feature type="transmembrane region" description="Helical" evidence="5">
    <location>
        <begin position="114"/>
        <end position="137"/>
    </location>
</feature>
<reference evidence="7" key="1">
    <citation type="journal article" date="2013" name="Genetics">
        <title>The draft genome and transcriptome of Panagrellus redivivus are shaped by the harsh demands of a free-living lifestyle.</title>
        <authorList>
            <person name="Srinivasan J."/>
            <person name="Dillman A.R."/>
            <person name="Macchietto M.G."/>
            <person name="Heikkinen L."/>
            <person name="Lakso M."/>
            <person name="Fracchia K.M."/>
            <person name="Antoshechkin I."/>
            <person name="Mortazavi A."/>
            <person name="Wong G."/>
            <person name="Sternberg P.W."/>
        </authorList>
    </citation>
    <scope>NUCLEOTIDE SEQUENCE [LARGE SCALE GENOMIC DNA]</scope>
    <source>
        <strain evidence="7">MT8872</strain>
    </source>
</reference>
<dbReference type="PANTHER" id="PTHR46709">
    <property type="entry name" value="PROTEIN CBG23488-RELATED"/>
    <property type="match status" value="1"/>
</dbReference>
<dbReference type="GO" id="GO:0016020">
    <property type="term" value="C:membrane"/>
    <property type="evidence" value="ECO:0007669"/>
    <property type="project" value="UniProtKB-SubCell"/>
</dbReference>
<sequence length="401" mass="46651">MGEAAEDFNQSEYYNDIDCEYKGTDHPHIKIYLIGVFGTAIALLNVLFNTFYTIVFVTNKSLRRSPLYYFGILAILDILLAINYIMLMSVPVYMDQFNWLWLYHIFLRYLNPMMTASNSAMFASMLLIFMATVERLLRTFRSEKLAVFRKLLERCRPQVCFVCICVAVLYKLCTHFEIHYIRNENCTDWAEYEITATSLVADSYFYRFWWMFVARNLIDRIIPFFLLVLINFLIIRALKREHQRFTVVESRLMSVSDVNNKKILRDATRALSAVVSLYLISQTLQVFTTFWEAFDKNSLEDHPDFYSYLNDVMSLMTLLSSTLRFPVYCACNNEIYEASKCTYQYLKATFFSAKTGEDYLPIAVNHGPKDFKPLPIVEVPPPSGTIVATTDGSQDSQDGFL</sequence>
<proteinExistence type="predicted"/>
<dbReference type="InterPro" id="IPR017452">
    <property type="entry name" value="GPCR_Rhodpsn_7TM"/>
</dbReference>
<protein>
    <submittedName>
        <fullName evidence="8">G_PROTEIN_RECEP_F1_2 domain-containing protein</fullName>
    </submittedName>
</protein>
<evidence type="ECO:0000313" key="8">
    <source>
        <dbReference type="WBParaSite" id="Pan_g10474.t1"/>
    </source>
</evidence>
<accession>A0A7E4ZQ52</accession>
<evidence type="ECO:0000256" key="1">
    <source>
        <dbReference type="ARBA" id="ARBA00004370"/>
    </source>
</evidence>
<evidence type="ECO:0000256" key="4">
    <source>
        <dbReference type="ARBA" id="ARBA00023136"/>
    </source>
</evidence>
<evidence type="ECO:0000313" key="7">
    <source>
        <dbReference type="Proteomes" id="UP000492821"/>
    </source>
</evidence>
<dbReference type="PROSITE" id="PS50262">
    <property type="entry name" value="G_PROTEIN_RECEP_F1_2"/>
    <property type="match status" value="1"/>
</dbReference>
<dbReference type="AlphaFoldDB" id="A0A7E4ZQ52"/>
<dbReference type="SUPFAM" id="SSF81321">
    <property type="entry name" value="Family A G protein-coupled receptor-like"/>
    <property type="match status" value="1"/>
</dbReference>
<feature type="transmembrane region" description="Helical" evidence="5">
    <location>
        <begin position="217"/>
        <end position="235"/>
    </location>
</feature>
<dbReference type="Proteomes" id="UP000492821">
    <property type="component" value="Unassembled WGS sequence"/>
</dbReference>
<name>A0A7E4ZQ52_PANRE</name>
<feature type="transmembrane region" description="Helical" evidence="5">
    <location>
        <begin position="158"/>
        <end position="181"/>
    </location>
</feature>
<reference evidence="8" key="2">
    <citation type="submission" date="2020-10" db="UniProtKB">
        <authorList>
            <consortium name="WormBaseParasite"/>
        </authorList>
    </citation>
    <scope>IDENTIFICATION</scope>
</reference>
<keyword evidence="3 5" id="KW-1133">Transmembrane helix</keyword>
<evidence type="ECO:0000256" key="5">
    <source>
        <dbReference type="SAM" id="Phobius"/>
    </source>
</evidence>
<comment type="subcellular location">
    <subcellularLocation>
        <location evidence="1">Membrane</location>
    </subcellularLocation>
</comment>
<keyword evidence="4 5" id="KW-0472">Membrane</keyword>
<keyword evidence="7" id="KW-1185">Reference proteome</keyword>
<dbReference type="WBParaSite" id="Pan_g10474.t1">
    <property type="protein sequence ID" value="Pan_g10474.t1"/>
    <property type="gene ID" value="Pan_g10474"/>
</dbReference>
<evidence type="ECO:0000256" key="3">
    <source>
        <dbReference type="ARBA" id="ARBA00022989"/>
    </source>
</evidence>
<evidence type="ECO:0000259" key="6">
    <source>
        <dbReference type="PROSITE" id="PS50262"/>
    </source>
</evidence>
<organism evidence="7 8">
    <name type="scientific">Panagrellus redivivus</name>
    <name type="common">Microworm</name>
    <dbReference type="NCBI Taxonomy" id="6233"/>
    <lineage>
        <taxon>Eukaryota</taxon>
        <taxon>Metazoa</taxon>
        <taxon>Ecdysozoa</taxon>
        <taxon>Nematoda</taxon>
        <taxon>Chromadorea</taxon>
        <taxon>Rhabditida</taxon>
        <taxon>Tylenchina</taxon>
        <taxon>Panagrolaimomorpha</taxon>
        <taxon>Panagrolaimoidea</taxon>
        <taxon>Panagrolaimidae</taxon>
        <taxon>Panagrellus</taxon>
    </lineage>
</organism>
<feature type="domain" description="G-protein coupled receptors family 1 profile" evidence="6">
    <location>
        <begin position="48"/>
        <end position="328"/>
    </location>
</feature>
<feature type="transmembrane region" description="Helical" evidence="5">
    <location>
        <begin position="67"/>
        <end position="94"/>
    </location>
</feature>
<evidence type="ECO:0000256" key="2">
    <source>
        <dbReference type="ARBA" id="ARBA00022692"/>
    </source>
</evidence>
<dbReference type="Gene3D" id="1.20.1070.10">
    <property type="entry name" value="Rhodopsin 7-helix transmembrane proteins"/>
    <property type="match status" value="1"/>
</dbReference>
<keyword evidence="2 5" id="KW-0812">Transmembrane</keyword>